<dbReference type="PROSITE" id="PS01124">
    <property type="entry name" value="HTH_ARAC_FAMILY_2"/>
    <property type="match status" value="1"/>
</dbReference>
<keyword evidence="5" id="KW-0472">Membrane</keyword>
<accession>A0ABP9LSX9</accession>
<sequence>MTKNFLVIIFLYSTAIWAQKTHDPYEQLYMTTLTEVAAKDMPRALKIADSMTTAATTPQHEGRSVMLTASLYMQQSKYNESIKFAEKAKNILDTTENYELQAKIRGLMATVYRIIGLLHQSKKYSDEGLKIADKITDVQKQAQVKSLFLQELAHYEINNNKNYKAALTYLNKSLEYCSKIPQDQINLGRTHQMLGEVYCFYLNNYDLAEKHYQIALKNLPESYYVTALVQEGLGKIRFSQKHYNEAEKFFLKALQFAETTDYPEMKRRIFNDISEYYEKTNQYKKASVYRKKLAEINWKEAEKHSHTVDTDYNKIENENHEYAIWDSSKNIIISLASLLILGFIVIFTINKKKHKKEYLKFKAIIDHYKEKEDYVLETKIDTAISEENESEEKSISDESDIKNKQPDIAINKETETKILEHLNQLEKTEMFNQNYISLSFLATEFNTNSRYISYVVKKYKHTDFKNYINKLRINYIIHKLNTSEKYRRYKVGTLAEECGFSSHSTFATVFKSITGISPSTFISFIEHEKAKKNKL</sequence>
<organism evidence="7 8">
    <name type="scientific">Chryseobacterium ginsengisoli</name>
    <dbReference type="NCBI Taxonomy" id="363853"/>
    <lineage>
        <taxon>Bacteria</taxon>
        <taxon>Pseudomonadati</taxon>
        <taxon>Bacteroidota</taxon>
        <taxon>Flavobacteriia</taxon>
        <taxon>Flavobacteriales</taxon>
        <taxon>Weeksellaceae</taxon>
        <taxon>Chryseobacterium group</taxon>
        <taxon>Chryseobacterium</taxon>
    </lineage>
</organism>
<feature type="domain" description="HTH araC/xylS-type" evidence="6">
    <location>
        <begin position="420"/>
        <end position="524"/>
    </location>
</feature>
<evidence type="ECO:0000256" key="5">
    <source>
        <dbReference type="SAM" id="Phobius"/>
    </source>
</evidence>
<evidence type="ECO:0000259" key="6">
    <source>
        <dbReference type="PROSITE" id="PS01124"/>
    </source>
</evidence>
<keyword evidence="1" id="KW-0805">Transcription regulation</keyword>
<dbReference type="PANTHER" id="PTHR43280">
    <property type="entry name" value="ARAC-FAMILY TRANSCRIPTIONAL REGULATOR"/>
    <property type="match status" value="1"/>
</dbReference>
<proteinExistence type="predicted"/>
<dbReference type="SMART" id="SM00342">
    <property type="entry name" value="HTH_ARAC"/>
    <property type="match status" value="1"/>
</dbReference>
<dbReference type="Gene3D" id="1.10.10.60">
    <property type="entry name" value="Homeodomain-like"/>
    <property type="match status" value="2"/>
</dbReference>
<gene>
    <name evidence="7" type="ORF">GCM10023210_05000</name>
</gene>
<feature type="transmembrane region" description="Helical" evidence="5">
    <location>
        <begin position="331"/>
        <end position="350"/>
    </location>
</feature>
<evidence type="ECO:0000256" key="2">
    <source>
        <dbReference type="ARBA" id="ARBA00023125"/>
    </source>
</evidence>
<dbReference type="InterPro" id="IPR019734">
    <property type="entry name" value="TPR_rpt"/>
</dbReference>
<dbReference type="InterPro" id="IPR011990">
    <property type="entry name" value="TPR-like_helical_dom_sf"/>
</dbReference>
<reference evidence="8" key="1">
    <citation type="journal article" date="2019" name="Int. J. Syst. Evol. Microbiol.">
        <title>The Global Catalogue of Microorganisms (GCM) 10K type strain sequencing project: providing services to taxonomists for standard genome sequencing and annotation.</title>
        <authorList>
            <consortium name="The Broad Institute Genomics Platform"/>
            <consortium name="The Broad Institute Genome Sequencing Center for Infectious Disease"/>
            <person name="Wu L."/>
            <person name="Ma J."/>
        </authorList>
    </citation>
    <scope>NUCLEOTIDE SEQUENCE [LARGE SCALE GENOMIC DNA]</scope>
    <source>
        <strain evidence="8">JCM 18019</strain>
    </source>
</reference>
<dbReference type="InterPro" id="IPR018060">
    <property type="entry name" value="HTH_AraC"/>
</dbReference>
<evidence type="ECO:0000313" key="8">
    <source>
        <dbReference type="Proteomes" id="UP001500353"/>
    </source>
</evidence>
<keyword evidence="3" id="KW-0804">Transcription</keyword>
<evidence type="ECO:0000256" key="1">
    <source>
        <dbReference type="ARBA" id="ARBA00023015"/>
    </source>
</evidence>
<keyword evidence="2" id="KW-0238">DNA-binding</keyword>
<dbReference type="Proteomes" id="UP001500353">
    <property type="component" value="Unassembled WGS sequence"/>
</dbReference>
<protein>
    <recommendedName>
        <fullName evidence="6">HTH araC/xylS-type domain-containing protein</fullName>
    </recommendedName>
</protein>
<comment type="caution">
    <text evidence="7">The sequence shown here is derived from an EMBL/GenBank/DDBJ whole genome shotgun (WGS) entry which is preliminary data.</text>
</comment>
<dbReference type="PROSITE" id="PS50005">
    <property type="entry name" value="TPR"/>
    <property type="match status" value="1"/>
</dbReference>
<dbReference type="InterPro" id="IPR009057">
    <property type="entry name" value="Homeodomain-like_sf"/>
</dbReference>
<dbReference type="RefSeq" id="WP_345200099.1">
    <property type="nucleotide sequence ID" value="NZ_BAABHX010000001.1"/>
</dbReference>
<dbReference type="EMBL" id="BAABHX010000001">
    <property type="protein sequence ID" value="GAA5084803.1"/>
    <property type="molecule type" value="Genomic_DNA"/>
</dbReference>
<dbReference type="SUPFAM" id="SSF46689">
    <property type="entry name" value="Homeodomain-like"/>
    <property type="match status" value="1"/>
</dbReference>
<dbReference type="Pfam" id="PF12833">
    <property type="entry name" value="HTH_18"/>
    <property type="match status" value="1"/>
</dbReference>
<dbReference type="SMART" id="SM00028">
    <property type="entry name" value="TPR"/>
    <property type="match status" value="4"/>
</dbReference>
<keyword evidence="5" id="KW-0812">Transmembrane</keyword>
<keyword evidence="4" id="KW-0802">TPR repeat</keyword>
<evidence type="ECO:0000313" key="7">
    <source>
        <dbReference type="EMBL" id="GAA5084803.1"/>
    </source>
</evidence>
<keyword evidence="8" id="KW-1185">Reference proteome</keyword>
<feature type="repeat" description="TPR" evidence="4">
    <location>
        <begin position="227"/>
        <end position="260"/>
    </location>
</feature>
<keyword evidence="5" id="KW-1133">Transmembrane helix</keyword>
<name>A0ABP9LSX9_9FLAO</name>
<dbReference type="SUPFAM" id="SSF48452">
    <property type="entry name" value="TPR-like"/>
    <property type="match status" value="2"/>
</dbReference>
<dbReference type="Gene3D" id="1.25.40.10">
    <property type="entry name" value="Tetratricopeptide repeat domain"/>
    <property type="match status" value="2"/>
</dbReference>
<evidence type="ECO:0000256" key="3">
    <source>
        <dbReference type="ARBA" id="ARBA00023163"/>
    </source>
</evidence>
<evidence type="ECO:0000256" key="4">
    <source>
        <dbReference type="PROSITE-ProRule" id="PRU00339"/>
    </source>
</evidence>
<dbReference type="Pfam" id="PF13181">
    <property type="entry name" value="TPR_8"/>
    <property type="match status" value="1"/>
</dbReference>
<dbReference type="PANTHER" id="PTHR43280:SF34">
    <property type="entry name" value="ARAC-FAMILY TRANSCRIPTIONAL REGULATOR"/>
    <property type="match status" value="1"/>
</dbReference>